<keyword evidence="3" id="KW-1185">Reference proteome</keyword>
<sequence length="223" mass="23216">MGGEDAGGADGGMPGAASPGAVSDGGACGPSVTDLGNAGGVEDRGDAGGEEGPAQAQGRRASSNQAVGRLVENGLAVGTELSRRKIKDGIVCLVCNRTEDLVHRFWTCPHTASAWDYLKELAGFGVPAPPKKLRCHAELKGWLLDWIGKTDADQKHASVPAAKPVEHWQPPAEDWVKVNVDGAFRTADGNGGGGVVIRDHHGVFQCGASHFFPMLLTRKGLSF</sequence>
<evidence type="ECO:0000313" key="2">
    <source>
        <dbReference type="EMBL" id="KAK1606712.1"/>
    </source>
</evidence>
<protein>
    <submittedName>
        <fullName evidence="2">Uncharacterized protein</fullName>
    </submittedName>
</protein>
<dbReference type="Proteomes" id="UP001231189">
    <property type="component" value="Unassembled WGS sequence"/>
</dbReference>
<accession>A0AAD8QQA2</accession>
<dbReference type="PANTHER" id="PTHR47074:SF73">
    <property type="entry name" value="OS04G0448401 PROTEIN"/>
    <property type="match status" value="1"/>
</dbReference>
<feature type="region of interest" description="Disordered" evidence="1">
    <location>
        <begin position="1"/>
        <end position="65"/>
    </location>
</feature>
<evidence type="ECO:0000256" key="1">
    <source>
        <dbReference type="SAM" id="MobiDB-lite"/>
    </source>
</evidence>
<proteinExistence type="predicted"/>
<feature type="compositionally biased region" description="Gly residues" evidence="1">
    <location>
        <begin position="1"/>
        <end position="14"/>
    </location>
</feature>
<dbReference type="EMBL" id="JAUUTY010000007">
    <property type="protein sequence ID" value="KAK1606712.1"/>
    <property type="molecule type" value="Genomic_DNA"/>
</dbReference>
<organism evidence="2 3">
    <name type="scientific">Lolium multiflorum</name>
    <name type="common">Italian ryegrass</name>
    <name type="synonym">Lolium perenne subsp. multiflorum</name>
    <dbReference type="NCBI Taxonomy" id="4521"/>
    <lineage>
        <taxon>Eukaryota</taxon>
        <taxon>Viridiplantae</taxon>
        <taxon>Streptophyta</taxon>
        <taxon>Embryophyta</taxon>
        <taxon>Tracheophyta</taxon>
        <taxon>Spermatophyta</taxon>
        <taxon>Magnoliopsida</taxon>
        <taxon>Liliopsida</taxon>
        <taxon>Poales</taxon>
        <taxon>Poaceae</taxon>
        <taxon>BOP clade</taxon>
        <taxon>Pooideae</taxon>
        <taxon>Poodae</taxon>
        <taxon>Poeae</taxon>
        <taxon>Poeae Chloroplast Group 2 (Poeae type)</taxon>
        <taxon>Loliodinae</taxon>
        <taxon>Loliinae</taxon>
        <taxon>Lolium</taxon>
    </lineage>
</organism>
<comment type="caution">
    <text evidence="2">The sequence shown here is derived from an EMBL/GenBank/DDBJ whole genome shotgun (WGS) entry which is preliminary data.</text>
</comment>
<name>A0AAD8QQA2_LOLMU</name>
<evidence type="ECO:0000313" key="3">
    <source>
        <dbReference type="Proteomes" id="UP001231189"/>
    </source>
</evidence>
<dbReference type="PANTHER" id="PTHR47074">
    <property type="entry name" value="BNAC02G40300D PROTEIN"/>
    <property type="match status" value="1"/>
</dbReference>
<reference evidence="2" key="1">
    <citation type="submission" date="2023-07" db="EMBL/GenBank/DDBJ databases">
        <title>A chromosome-level genome assembly of Lolium multiflorum.</title>
        <authorList>
            <person name="Chen Y."/>
            <person name="Copetti D."/>
            <person name="Kolliker R."/>
            <person name="Studer B."/>
        </authorList>
    </citation>
    <scope>NUCLEOTIDE SEQUENCE</scope>
    <source>
        <strain evidence="2">02402/16</strain>
        <tissue evidence="2">Leaf</tissue>
    </source>
</reference>
<gene>
    <name evidence="2" type="ORF">QYE76_030385</name>
</gene>
<dbReference type="InterPro" id="IPR052929">
    <property type="entry name" value="RNase_H-like_EbsB-rel"/>
</dbReference>
<dbReference type="AlphaFoldDB" id="A0AAD8QQA2"/>